<dbReference type="OrthoDB" id="9806299at2"/>
<dbReference type="Proteomes" id="UP000284605">
    <property type="component" value="Unassembled WGS sequence"/>
</dbReference>
<comment type="activity regulation">
    <text evidence="14">Na(+) is not transported, but it plays an essential structural role and its presence is essential for fluoride channel function.</text>
</comment>
<feature type="transmembrane region" description="Helical" evidence="14">
    <location>
        <begin position="34"/>
        <end position="55"/>
    </location>
</feature>
<dbReference type="RefSeq" id="WP_119779006.1">
    <property type="nucleotide sequence ID" value="NZ_QYUK01000011.1"/>
</dbReference>
<evidence type="ECO:0000256" key="12">
    <source>
        <dbReference type="ARBA" id="ARBA00035120"/>
    </source>
</evidence>
<keyword evidence="2 14" id="KW-0813">Transport</keyword>
<protein>
    <recommendedName>
        <fullName evidence="14">Fluoride-specific ion channel FluC</fullName>
    </recommendedName>
</protein>
<evidence type="ECO:0000256" key="6">
    <source>
        <dbReference type="ARBA" id="ARBA00022723"/>
    </source>
</evidence>
<dbReference type="HAMAP" id="MF_00454">
    <property type="entry name" value="FluC"/>
    <property type="match status" value="1"/>
</dbReference>
<evidence type="ECO:0000256" key="10">
    <source>
        <dbReference type="ARBA" id="ARBA00023136"/>
    </source>
</evidence>
<dbReference type="Pfam" id="PF02537">
    <property type="entry name" value="CRCB"/>
    <property type="match status" value="1"/>
</dbReference>
<evidence type="ECO:0000256" key="4">
    <source>
        <dbReference type="ARBA" id="ARBA00022519"/>
    </source>
</evidence>
<evidence type="ECO:0000256" key="3">
    <source>
        <dbReference type="ARBA" id="ARBA00022475"/>
    </source>
</evidence>
<evidence type="ECO:0000313" key="15">
    <source>
        <dbReference type="EMBL" id="RJF88370.1"/>
    </source>
</evidence>
<feature type="binding site" evidence="14">
    <location>
        <position position="75"/>
    </location>
    <ligand>
        <name>Na(+)</name>
        <dbReference type="ChEBI" id="CHEBI:29101"/>
        <note>structural</note>
    </ligand>
</feature>
<comment type="subcellular location">
    <subcellularLocation>
        <location evidence="1 14">Cell membrane</location>
        <topology evidence="1 14">Multi-pass membrane protein</topology>
    </subcellularLocation>
</comment>
<evidence type="ECO:0000256" key="13">
    <source>
        <dbReference type="ARBA" id="ARBA00035585"/>
    </source>
</evidence>
<keyword evidence="3 14" id="KW-1003">Cell membrane</keyword>
<dbReference type="PANTHER" id="PTHR28259:SF18">
    <property type="entry name" value="FLUORIDE-SPECIFIC ION CHANNEL FLUC"/>
    <property type="match status" value="1"/>
</dbReference>
<keyword evidence="9 14" id="KW-0406">Ion transport</keyword>
<evidence type="ECO:0000256" key="11">
    <source>
        <dbReference type="ARBA" id="ARBA00023303"/>
    </source>
</evidence>
<keyword evidence="6 14" id="KW-0479">Metal-binding</keyword>
<feature type="transmembrane region" description="Helical" evidence="14">
    <location>
        <begin position="100"/>
        <end position="121"/>
    </location>
</feature>
<evidence type="ECO:0000256" key="7">
    <source>
        <dbReference type="ARBA" id="ARBA00022989"/>
    </source>
</evidence>
<feature type="binding site" evidence="14">
    <location>
        <position position="78"/>
    </location>
    <ligand>
        <name>Na(+)</name>
        <dbReference type="ChEBI" id="CHEBI:29101"/>
        <note>structural</note>
    </ligand>
</feature>
<comment type="similarity">
    <text evidence="12 14">Belongs to the fluoride channel Fluc/FEX (TC 1.A.43) family.</text>
</comment>
<keyword evidence="5 14" id="KW-0812">Transmembrane</keyword>
<keyword evidence="8 14" id="KW-0915">Sodium</keyword>
<evidence type="ECO:0000256" key="8">
    <source>
        <dbReference type="ARBA" id="ARBA00023053"/>
    </source>
</evidence>
<keyword evidence="10 14" id="KW-0472">Membrane</keyword>
<evidence type="ECO:0000256" key="1">
    <source>
        <dbReference type="ARBA" id="ARBA00004651"/>
    </source>
</evidence>
<evidence type="ECO:0000256" key="5">
    <source>
        <dbReference type="ARBA" id="ARBA00022692"/>
    </source>
</evidence>
<evidence type="ECO:0000313" key="16">
    <source>
        <dbReference type="Proteomes" id="UP000284605"/>
    </source>
</evidence>
<proteinExistence type="inferred from homology"/>
<feature type="transmembrane region" description="Helical" evidence="14">
    <location>
        <begin position="6"/>
        <end position="22"/>
    </location>
</feature>
<keyword evidence="4" id="KW-0997">Cell inner membrane</keyword>
<dbReference type="GO" id="GO:0140114">
    <property type="term" value="P:cellular detoxification of fluoride"/>
    <property type="evidence" value="ECO:0007669"/>
    <property type="project" value="UniProtKB-UniRule"/>
</dbReference>
<evidence type="ECO:0000256" key="14">
    <source>
        <dbReference type="HAMAP-Rule" id="MF_00454"/>
    </source>
</evidence>
<dbReference type="GO" id="GO:0062054">
    <property type="term" value="F:fluoride channel activity"/>
    <property type="evidence" value="ECO:0007669"/>
    <property type="project" value="UniProtKB-UniRule"/>
</dbReference>
<comment type="catalytic activity">
    <reaction evidence="13">
        <text>fluoride(in) = fluoride(out)</text>
        <dbReference type="Rhea" id="RHEA:76159"/>
        <dbReference type="ChEBI" id="CHEBI:17051"/>
    </reaction>
    <physiologicalReaction direction="left-to-right" evidence="13">
        <dbReference type="Rhea" id="RHEA:76160"/>
    </physiologicalReaction>
</comment>
<dbReference type="GO" id="GO:0046872">
    <property type="term" value="F:metal ion binding"/>
    <property type="evidence" value="ECO:0007669"/>
    <property type="project" value="UniProtKB-KW"/>
</dbReference>
<keyword evidence="16" id="KW-1185">Reference proteome</keyword>
<sequence>MWGSYVAVAVGGAIGSVARLGVTRLCQALFGAGFPWGTFAVNLLGCTAMGVLAGLLVERPADDPWRLFLLTGILGGFTTFSAFSLDAYSLWTRGETMAAAGYVLGSVFLSLVGVVAGSSSAGHG</sequence>
<dbReference type="InterPro" id="IPR003691">
    <property type="entry name" value="FluC"/>
</dbReference>
<comment type="caution">
    <text evidence="15">The sequence shown here is derived from an EMBL/GenBank/DDBJ whole genome shotgun (WGS) entry which is preliminary data.</text>
</comment>
<evidence type="ECO:0000256" key="9">
    <source>
        <dbReference type="ARBA" id="ARBA00023065"/>
    </source>
</evidence>
<accession>A0A418WEF1</accession>
<dbReference type="NCBIfam" id="TIGR00494">
    <property type="entry name" value="crcB"/>
    <property type="match status" value="1"/>
</dbReference>
<evidence type="ECO:0000256" key="2">
    <source>
        <dbReference type="ARBA" id="ARBA00022448"/>
    </source>
</evidence>
<keyword evidence="11 14" id="KW-0407">Ion channel</keyword>
<comment type="function">
    <text evidence="14">Fluoride-specific ion channel. Important for reducing fluoride concentration in the cell, thus reducing its toxicity.</text>
</comment>
<reference evidence="15 16" key="1">
    <citation type="submission" date="2018-09" db="EMBL/GenBank/DDBJ databases">
        <authorList>
            <person name="Zhu H."/>
        </authorList>
    </citation>
    <scope>NUCLEOTIDE SEQUENCE [LARGE SCALE GENOMIC DNA]</scope>
    <source>
        <strain evidence="15 16">K1W22B-8</strain>
    </source>
</reference>
<keyword evidence="7 14" id="KW-1133">Transmembrane helix</keyword>
<gene>
    <name evidence="14 15" type="primary">crcB</name>
    <name evidence="14" type="synonym">fluC</name>
    <name evidence="15" type="ORF">D3874_16215</name>
</gene>
<feature type="transmembrane region" description="Helical" evidence="14">
    <location>
        <begin position="67"/>
        <end position="88"/>
    </location>
</feature>
<dbReference type="GO" id="GO:0005886">
    <property type="term" value="C:plasma membrane"/>
    <property type="evidence" value="ECO:0007669"/>
    <property type="project" value="UniProtKB-SubCell"/>
</dbReference>
<dbReference type="EMBL" id="QYUK01000011">
    <property type="protein sequence ID" value="RJF88370.1"/>
    <property type="molecule type" value="Genomic_DNA"/>
</dbReference>
<organism evidence="15 16">
    <name type="scientific">Oleomonas cavernae</name>
    <dbReference type="NCBI Taxonomy" id="2320859"/>
    <lineage>
        <taxon>Bacteria</taxon>
        <taxon>Pseudomonadati</taxon>
        <taxon>Pseudomonadota</taxon>
        <taxon>Alphaproteobacteria</taxon>
        <taxon>Acetobacterales</taxon>
        <taxon>Acetobacteraceae</taxon>
        <taxon>Oleomonas</taxon>
    </lineage>
</organism>
<dbReference type="AlphaFoldDB" id="A0A418WEF1"/>
<name>A0A418WEF1_9PROT</name>
<dbReference type="PANTHER" id="PTHR28259">
    <property type="entry name" value="FLUORIDE EXPORT PROTEIN 1-RELATED"/>
    <property type="match status" value="1"/>
</dbReference>